<dbReference type="InterPro" id="IPR028974">
    <property type="entry name" value="TSP_type-3_rpt"/>
</dbReference>
<comment type="subcellular location">
    <subcellularLocation>
        <location evidence="1">Secreted</location>
    </subcellularLocation>
</comment>
<name>A0A1F6G0L9_9BACT</name>
<keyword evidence="4" id="KW-0106">Calcium</keyword>
<feature type="compositionally biased region" description="Low complexity" evidence="5">
    <location>
        <begin position="1"/>
        <end position="14"/>
    </location>
</feature>
<feature type="region of interest" description="Disordered" evidence="5">
    <location>
        <begin position="171"/>
        <end position="194"/>
    </location>
</feature>
<dbReference type="PANTHER" id="PTHR37467">
    <property type="entry name" value="EXPORTED CALCIUM-BINDING GLYCOPROTEIN-RELATED"/>
    <property type="match status" value="1"/>
</dbReference>
<gene>
    <name evidence="7" type="ORF">A3H55_02625</name>
</gene>
<evidence type="ECO:0000256" key="5">
    <source>
        <dbReference type="SAM" id="MobiDB-lite"/>
    </source>
</evidence>
<feature type="compositionally biased region" description="Acidic residues" evidence="5">
    <location>
        <begin position="230"/>
        <end position="239"/>
    </location>
</feature>
<evidence type="ECO:0000313" key="8">
    <source>
        <dbReference type="Proteomes" id="UP000177998"/>
    </source>
</evidence>
<keyword evidence="3" id="KW-0732">Signal</keyword>
<reference evidence="7 8" key="1">
    <citation type="journal article" date="2016" name="Nat. Commun.">
        <title>Thousands of microbial genomes shed light on interconnected biogeochemical processes in an aquifer system.</title>
        <authorList>
            <person name="Anantharaman K."/>
            <person name="Brown C.T."/>
            <person name="Hug L.A."/>
            <person name="Sharon I."/>
            <person name="Castelle C.J."/>
            <person name="Probst A.J."/>
            <person name="Thomas B.C."/>
            <person name="Singh A."/>
            <person name="Wilkins M.J."/>
            <person name="Karaoz U."/>
            <person name="Brodie E.L."/>
            <person name="Williams K.H."/>
            <person name="Hubbard S.S."/>
            <person name="Banfield J.F."/>
        </authorList>
    </citation>
    <scope>NUCLEOTIDE SEQUENCE [LARGE SCALE GENOMIC DNA]</scope>
</reference>
<dbReference type="AlphaFoldDB" id="A0A1F6G0L9"/>
<keyword evidence="6" id="KW-0812">Transmembrane</keyword>
<dbReference type="Gene3D" id="4.10.1080.10">
    <property type="entry name" value="TSP type-3 repeat"/>
    <property type="match status" value="1"/>
</dbReference>
<evidence type="ECO:0000256" key="4">
    <source>
        <dbReference type="ARBA" id="ARBA00022837"/>
    </source>
</evidence>
<dbReference type="Pfam" id="PF18884">
    <property type="entry name" value="TSP3_bac"/>
    <property type="match status" value="3"/>
</dbReference>
<feature type="region of interest" description="Disordered" evidence="5">
    <location>
        <begin position="224"/>
        <end position="248"/>
    </location>
</feature>
<dbReference type="EMBL" id="MFMZ01000005">
    <property type="protein sequence ID" value="OGG91661.1"/>
    <property type="molecule type" value="Genomic_DNA"/>
</dbReference>
<evidence type="ECO:0000256" key="1">
    <source>
        <dbReference type="ARBA" id="ARBA00004613"/>
    </source>
</evidence>
<dbReference type="Proteomes" id="UP000177998">
    <property type="component" value="Unassembled WGS sequence"/>
</dbReference>
<dbReference type="GO" id="GO:0005509">
    <property type="term" value="F:calcium ion binding"/>
    <property type="evidence" value="ECO:0007669"/>
    <property type="project" value="InterPro"/>
</dbReference>
<organism evidence="7 8">
    <name type="scientific">Candidatus Kuenenbacteria bacterium RIFCSPLOWO2_02_FULL_42_16</name>
    <dbReference type="NCBI Taxonomy" id="1798564"/>
    <lineage>
        <taxon>Bacteria</taxon>
        <taxon>Candidatus Kueneniibacteriota</taxon>
    </lineage>
</organism>
<dbReference type="STRING" id="1798564.A3H55_02625"/>
<accession>A0A1F6G0L9</accession>
<feature type="compositionally biased region" description="Acidic residues" evidence="5">
    <location>
        <begin position="184"/>
        <end position="194"/>
    </location>
</feature>
<protein>
    <submittedName>
        <fullName evidence="7">Uncharacterized protein</fullName>
    </submittedName>
</protein>
<dbReference type="PANTHER" id="PTHR37467:SF1">
    <property type="entry name" value="EXPORTED CALCIUM-BINDING GLYCOPROTEIN"/>
    <property type="match status" value="1"/>
</dbReference>
<evidence type="ECO:0000256" key="3">
    <source>
        <dbReference type="ARBA" id="ARBA00022729"/>
    </source>
</evidence>
<feature type="transmembrane region" description="Helical" evidence="6">
    <location>
        <begin position="101"/>
        <end position="123"/>
    </location>
</feature>
<feature type="region of interest" description="Disordered" evidence="5">
    <location>
        <begin position="1"/>
        <end position="61"/>
    </location>
</feature>
<keyword evidence="6" id="KW-1133">Transmembrane helix</keyword>
<proteinExistence type="predicted"/>
<evidence type="ECO:0000313" key="7">
    <source>
        <dbReference type="EMBL" id="OGG91661.1"/>
    </source>
</evidence>
<dbReference type="InterPro" id="IPR053180">
    <property type="entry name" value="Ca-binding_acidic-repeat"/>
</dbReference>
<comment type="caution">
    <text evidence="7">The sequence shown here is derived from an EMBL/GenBank/DDBJ whole genome shotgun (WGS) entry which is preliminary data.</text>
</comment>
<keyword evidence="2" id="KW-0964">Secreted</keyword>
<dbReference type="InterPro" id="IPR059100">
    <property type="entry name" value="TSP3_bac"/>
</dbReference>
<sequence>MFNNPSSPANNLPNTKTPPSPPAAAPSEPEDIFMNIDLAPRNSAALPPQPRPMEAPSQLPQEPVIKSTPSIFSATAQKVDQNIPSTSDIGTQPKTLDAKSLVLLVIISLIIIGTVAAAVWWFIKYNKNRNNNPNNSPAVNLFNELNNSNNTPAVNNVNPENSNLNANTNVPAVNNNLPPANPDTDGDGLTDEEEADLGTSLQAVDTDNDGLSDREEVKVYKTDPIKTDTDGDGASDGEEIQNKTDPLKPNGSLSAGVYTNNVYKFSFTPLSGMVLSSASDNLVLFNEDVNQIKLYIYLDNSQPEDLPAPDVSYLISADILGALTIKNSEQLPDQTPYSTELNTQKYEAANGFSYIIRYVAAKRASNHQDNFEALLKSFKFLKS</sequence>
<evidence type="ECO:0000256" key="2">
    <source>
        <dbReference type="ARBA" id="ARBA00022525"/>
    </source>
</evidence>
<keyword evidence="6" id="KW-0472">Membrane</keyword>
<evidence type="ECO:0000256" key="6">
    <source>
        <dbReference type="SAM" id="Phobius"/>
    </source>
</evidence>